<proteinExistence type="predicted"/>
<organism evidence="1 2">
    <name type="scientific">Streptomyces echinoruber</name>
    <dbReference type="NCBI Taxonomy" id="68898"/>
    <lineage>
        <taxon>Bacteria</taxon>
        <taxon>Bacillati</taxon>
        <taxon>Actinomycetota</taxon>
        <taxon>Actinomycetes</taxon>
        <taxon>Kitasatosporales</taxon>
        <taxon>Streptomycetaceae</taxon>
        <taxon>Streptomyces</taxon>
    </lineage>
</organism>
<reference evidence="1" key="1">
    <citation type="journal article" date="2014" name="Int. J. Syst. Evol. Microbiol.">
        <title>Complete genome sequence of Corynebacterium casei LMG S-19264T (=DSM 44701T), isolated from a smear-ripened cheese.</title>
        <authorList>
            <consortium name="US DOE Joint Genome Institute (JGI-PGF)"/>
            <person name="Walter F."/>
            <person name="Albersmeier A."/>
            <person name="Kalinowski J."/>
            <person name="Ruckert C."/>
        </authorList>
    </citation>
    <scope>NUCLEOTIDE SEQUENCE</scope>
    <source>
        <strain evidence="1">JCM 5016</strain>
    </source>
</reference>
<name>A0A918QSN1_9ACTN</name>
<gene>
    <name evidence="1" type="ORF">GCM10010389_01890</name>
</gene>
<sequence>MGLYFHRNDDGTTTGRNEDTGFTVTLADEEEVKRRLYEDAGWEYTPPPPPVPPGFHRFSLVHEDFTDGGFADERYAALRARPPAGCRPVDWGCFALECERPGRTLLDAVTGTVAEIRREHGLVMNGMGIEKPDEWLGDDKNGHGAEIVGHLLLAAVHRATVLGYGRRDLVRLLDATGMQ</sequence>
<keyword evidence="2" id="KW-1185">Reference proteome</keyword>
<dbReference type="RefSeq" id="WP_190055311.1">
    <property type="nucleotide sequence ID" value="NZ_BMWH01000001.1"/>
</dbReference>
<accession>A0A918QSN1</accession>
<dbReference type="Proteomes" id="UP000623010">
    <property type="component" value="Unassembled WGS sequence"/>
</dbReference>
<evidence type="ECO:0000313" key="1">
    <source>
        <dbReference type="EMBL" id="GGZ68296.1"/>
    </source>
</evidence>
<protein>
    <submittedName>
        <fullName evidence="1">Uncharacterized protein</fullName>
    </submittedName>
</protein>
<evidence type="ECO:0000313" key="2">
    <source>
        <dbReference type="Proteomes" id="UP000623010"/>
    </source>
</evidence>
<reference evidence="1" key="2">
    <citation type="submission" date="2020-09" db="EMBL/GenBank/DDBJ databases">
        <authorList>
            <person name="Sun Q."/>
            <person name="Ohkuma M."/>
        </authorList>
    </citation>
    <scope>NUCLEOTIDE SEQUENCE</scope>
    <source>
        <strain evidence="1">JCM 5016</strain>
    </source>
</reference>
<comment type="caution">
    <text evidence="1">The sequence shown here is derived from an EMBL/GenBank/DDBJ whole genome shotgun (WGS) entry which is preliminary data.</text>
</comment>
<dbReference type="AlphaFoldDB" id="A0A918QSN1"/>
<dbReference type="EMBL" id="BMWH01000001">
    <property type="protein sequence ID" value="GGZ68296.1"/>
    <property type="molecule type" value="Genomic_DNA"/>
</dbReference>